<sequence length="127" mass="14598">MKKLMTALACLMMSLSAFGQTELPVKGEVTVHETDNKGKHFSYILVNEGEETLEGGSYRVYLKVNKKYISFDRVTSDLEPGQAIRYESNEIFMKDEKTEELNYLLELTTKKPKKRHTLAEGLVTWDE</sequence>
<protein>
    <submittedName>
        <fullName evidence="2">Uncharacterized protein</fullName>
    </submittedName>
</protein>
<evidence type="ECO:0000256" key="1">
    <source>
        <dbReference type="SAM" id="SignalP"/>
    </source>
</evidence>
<organism evidence="2 3">
    <name type="scientific">Litoribacter ruber</name>
    <dbReference type="NCBI Taxonomy" id="702568"/>
    <lineage>
        <taxon>Bacteria</taxon>
        <taxon>Pseudomonadati</taxon>
        <taxon>Bacteroidota</taxon>
        <taxon>Cytophagia</taxon>
        <taxon>Cytophagales</taxon>
        <taxon>Cyclobacteriaceae</taxon>
        <taxon>Litoribacter</taxon>
    </lineage>
</organism>
<feature type="chain" id="PRO_5043002687" evidence="1">
    <location>
        <begin position="20"/>
        <end position="127"/>
    </location>
</feature>
<keyword evidence="3" id="KW-1185">Reference proteome</keyword>
<accession>A0AAP2CKB8</accession>
<keyword evidence="1" id="KW-0732">Signal</keyword>
<proteinExistence type="predicted"/>
<evidence type="ECO:0000313" key="3">
    <source>
        <dbReference type="Proteomes" id="UP001319104"/>
    </source>
</evidence>
<reference evidence="2 3" key="1">
    <citation type="submission" date="2021-05" db="EMBL/GenBank/DDBJ databases">
        <authorList>
            <person name="Zhang Z.D."/>
            <person name="Osman G."/>
        </authorList>
    </citation>
    <scope>NUCLEOTIDE SEQUENCE [LARGE SCALE GENOMIC DNA]</scope>
    <source>
        <strain evidence="2 3">KCTC 32217</strain>
    </source>
</reference>
<comment type="caution">
    <text evidence="2">The sequence shown here is derived from an EMBL/GenBank/DDBJ whole genome shotgun (WGS) entry which is preliminary data.</text>
</comment>
<dbReference type="EMBL" id="JAHCMY010000004">
    <property type="protein sequence ID" value="MBS9524145.1"/>
    <property type="molecule type" value="Genomic_DNA"/>
</dbReference>
<dbReference type="AlphaFoldDB" id="A0AAP2CKB8"/>
<evidence type="ECO:0000313" key="2">
    <source>
        <dbReference type="EMBL" id="MBS9524145.1"/>
    </source>
</evidence>
<gene>
    <name evidence="2" type="ORF">KI659_08985</name>
</gene>
<feature type="signal peptide" evidence="1">
    <location>
        <begin position="1"/>
        <end position="19"/>
    </location>
</feature>
<dbReference type="Proteomes" id="UP001319104">
    <property type="component" value="Unassembled WGS sequence"/>
</dbReference>
<dbReference type="RefSeq" id="WP_213945013.1">
    <property type="nucleotide sequence ID" value="NZ_JAHBGI010000001.1"/>
</dbReference>
<name>A0AAP2CKB8_9BACT</name>